<dbReference type="SUPFAM" id="SSF56601">
    <property type="entry name" value="beta-lactamase/transpeptidase-like"/>
    <property type="match status" value="1"/>
</dbReference>
<evidence type="ECO:0000256" key="1">
    <source>
        <dbReference type="ARBA" id="ARBA00006096"/>
    </source>
</evidence>
<reference evidence="4 5" key="1">
    <citation type="journal article" date="2017" name="Curr. Microbiol.">
        <title>Mucilaginibacter ginsenosidivorans sp. nov., Isolated from Soil of Ginseng Field.</title>
        <authorList>
            <person name="Kim M.M."/>
            <person name="Siddiqi M.Z."/>
            <person name="Im W.T."/>
        </authorList>
    </citation>
    <scope>NUCLEOTIDE SEQUENCE [LARGE SCALE GENOMIC DNA]</scope>
    <source>
        <strain evidence="4 5">Gsoil 3017</strain>
    </source>
</reference>
<dbReference type="Pfam" id="PF02113">
    <property type="entry name" value="Peptidase_S13"/>
    <property type="match status" value="1"/>
</dbReference>
<sequence>MKFRQILIISLFFAPVVCPAQGLQSKLQAAFNRLEQDSQCKYASVSLTVLDAKTGETIFAANPNMGLATASTLKTITSITAFNILGRDFQYQTQFGYTGTIDAGGTLNGDVIIKGSGDPTLGSWRYAGHKESEVLTQMTTALQKAGIKKINGRVIGDDSIFGSQSVPNGWIWMDVGNYYGAGTSGLTWRENQFDIKLRTGRADSPIGVSRTVPSMPYLDFKSELVNAPAGTGDNAYAYLPVGGKLMYLRGTYAQDQEKKSISAAIPDPAYDAAYRLADTLQRIGIMVTGGAESTGTLTAKGQQTPQIGQNLTTILSPTLSKIVYWLNQKSINLYAEQLLKTVAWKQGKQPSTDNGVEVEQNFWKARGIDPNSLNVVDGSGLSPGDRVTTMTMATVLKSAKGTDWYADFYESLPTYNNMKMKSGSILNVLTYAGYQTHNGRELCFSIMVNNFNGSSRGIKEKMFRVLDELK</sequence>
<dbReference type="AlphaFoldDB" id="A0A5B8UW37"/>
<dbReference type="InterPro" id="IPR000667">
    <property type="entry name" value="Peptidase_S13"/>
</dbReference>
<protein>
    <submittedName>
        <fullName evidence="4">D-alanyl-D-alanine carboxypeptidase/D-alanyl-D-alanine-endopeptidase</fullName>
        <ecNumber evidence="4">3.4.16.4</ecNumber>
    </submittedName>
</protein>
<dbReference type="GO" id="GO:0000270">
    <property type="term" value="P:peptidoglycan metabolic process"/>
    <property type="evidence" value="ECO:0007669"/>
    <property type="project" value="TreeGrafter"/>
</dbReference>
<keyword evidence="3" id="KW-0732">Signal</keyword>
<keyword evidence="4" id="KW-0645">Protease</keyword>
<organism evidence="4 5">
    <name type="scientific">Mucilaginibacter ginsenosidivorans</name>
    <dbReference type="NCBI Taxonomy" id="398053"/>
    <lineage>
        <taxon>Bacteria</taxon>
        <taxon>Pseudomonadati</taxon>
        <taxon>Bacteroidota</taxon>
        <taxon>Sphingobacteriia</taxon>
        <taxon>Sphingobacteriales</taxon>
        <taxon>Sphingobacteriaceae</taxon>
        <taxon>Mucilaginibacter</taxon>
    </lineage>
</organism>
<keyword evidence="5" id="KW-1185">Reference proteome</keyword>
<feature type="signal peptide" evidence="3">
    <location>
        <begin position="1"/>
        <end position="20"/>
    </location>
</feature>
<gene>
    <name evidence="4" type="primary">dacB</name>
    <name evidence="4" type="ORF">FRZ54_11205</name>
</gene>
<proteinExistence type="inferred from homology"/>
<keyword evidence="2 4" id="KW-0378">Hydrolase</keyword>
<feature type="chain" id="PRO_5022986110" evidence="3">
    <location>
        <begin position="21"/>
        <end position="470"/>
    </location>
</feature>
<accession>A0A5B8UW37</accession>
<keyword evidence="4" id="KW-0121">Carboxypeptidase</keyword>
<dbReference type="PRINTS" id="PR00922">
    <property type="entry name" value="DADACBPTASE3"/>
</dbReference>
<dbReference type="NCBIfam" id="TIGR00666">
    <property type="entry name" value="PBP4"/>
    <property type="match status" value="1"/>
</dbReference>
<name>A0A5B8UW37_9SPHI</name>
<evidence type="ECO:0000313" key="5">
    <source>
        <dbReference type="Proteomes" id="UP000321479"/>
    </source>
</evidence>
<evidence type="ECO:0000313" key="4">
    <source>
        <dbReference type="EMBL" id="QEC63119.1"/>
    </source>
</evidence>
<dbReference type="InterPro" id="IPR012338">
    <property type="entry name" value="Beta-lactam/transpept-like"/>
</dbReference>
<dbReference type="GO" id="GO:0009002">
    <property type="term" value="F:serine-type D-Ala-D-Ala carboxypeptidase activity"/>
    <property type="evidence" value="ECO:0007669"/>
    <property type="project" value="UniProtKB-EC"/>
</dbReference>
<dbReference type="OrthoDB" id="9802627at2"/>
<dbReference type="Proteomes" id="UP000321479">
    <property type="component" value="Chromosome"/>
</dbReference>
<dbReference type="KEGG" id="mgin:FRZ54_11205"/>
<dbReference type="GO" id="GO:0006508">
    <property type="term" value="P:proteolysis"/>
    <property type="evidence" value="ECO:0007669"/>
    <property type="project" value="InterPro"/>
</dbReference>
<dbReference type="Gene3D" id="3.50.80.20">
    <property type="entry name" value="D-Ala-D-Ala carboxypeptidase C, peptidase S13"/>
    <property type="match status" value="1"/>
</dbReference>
<dbReference type="PANTHER" id="PTHR30023:SF0">
    <property type="entry name" value="PENICILLIN-SENSITIVE CARBOXYPEPTIDASE A"/>
    <property type="match status" value="1"/>
</dbReference>
<dbReference type="RefSeq" id="WP_147031695.1">
    <property type="nucleotide sequence ID" value="NZ_CP042436.1"/>
</dbReference>
<dbReference type="Gene3D" id="3.40.710.10">
    <property type="entry name" value="DD-peptidase/beta-lactamase superfamily"/>
    <property type="match status" value="2"/>
</dbReference>
<dbReference type="EMBL" id="CP042436">
    <property type="protein sequence ID" value="QEC63119.1"/>
    <property type="molecule type" value="Genomic_DNA"/>
</dbReference>
<evidence type="ECO:0000256" key="2">
    <source>
        <dbReference type="ARBA" id="ARBA00022801"/>
    </source>
</evidence>
<dbReference type="PANTHER" id="PTHR30023">
    <property type="entry name" value="D-ALANYL-D-ALANINE CARBOXYPEPTIDASE"/>
    <property type="match status" value="1"/>
</dbReference>
<comment type="similarity">
    <text evidence="1">Belongs to the peptidase S13 family.</text>
</comment>
<evidence type="ECO:0000256" key="3">
    <source>
        <dbReference type="SAM" id="SignalP"/>
    </source>
</evidence>
<dbReference type="EC" id="3.4.16.4" evidence="4"/>